<evidence type="ECO:0000313" key="3">
    <source>
        <dbReference type="Proteomes" id="UP000078550"/>
    </source>
</evidence>
<dbReference type="Proteomes" id="UP000078550">
    <property type="component" value="Unassembled WGS sequence"/>
</dbReference>
<organism evidence="2 3">
    <name type="scientific">Plasmodium ovale wallikeri</name>
    <dbReference type="NCBI Taxonomy" id="864142"/>
    <lineage>
        <taxon>Eukaryota</taxon>
        <taxon>Sar</taxon>
        <taxon>Alveolata</taxon>
        <taxon>Apicomplexa</taxon>
        <taxon>Aconoidasida</taxon>
        <taxon>Haemosporida</taxon>
        <taxon>Plasmodiidae</taxon>
        <taxon>Plasmodium</taxon>
        <taxon>Plasmodium (Plasmodium)</taxon>
    </lineage>
</organism>
<reference evidence="3 4" key="1">
    <citation type="submission" date="2016-05" db="EMBL/GenBank/DDBJ databases">
        <authorList>
            <person name="Naeem Raeece"/>
        </authorList>
    </citation>
    <scope>NUCLEOTIDE SEQUENCE [LARGE SCALE GENOMIC DNA]</scope>
</reference>
<dbReference type="EMBL" id="FLRD01000113">
    <property type="protein sequence ID" value="SBT40240.1"/>
    <property type="molecule type" value="Genomic_DNA"/>
</dbReference>
<evidence type="ECO:0000313" key="1">
    <source>
        <dbReference type="EMBL" id="SBT40240.1"/>
    </source>
</evidence>
<protein>
    <submittedName>
        <fullName evidence="2">Uncharacterized protein</fullName>
    </submittedName>
</protein>
<reference evidence="2" key="2">
    <citation type="submission" date="2016-05" db="EMBL/GenBank/DDBJ databases">
        <authorList>
            <person name="Lavstsen T."/>
            <person name="Jespersen J.S."/>
        </authorList>
    </citation>
    <scope>NUCLEOTIDE SEQUENCE [LARGE SCALE GENOMIC DNA]</scope>
</reference>
<dbReference type="AlphaFoldDB" id="A0A1A8ZA68"/>
<name>A0A1A8ZA68_PLAOA</name>
<evidence type="ECO:0000313" key="2">
    <source>
        <dbReference type="EMBL" id="SBT40701.1"/>
    </source>
</evidence>
<dbReference type="Proteomes" id="UP000078555">
    <property type="component" value="Unassembled WGS sequence"/>
</dbReference>
<accession>A0A1A8ZA68</accession>
<sequence>MFACYMFAKRGCPCDMWTPLTIVSVLIARILPFSTHFMQHIFPAYEPYQFNPSAKCGETHNFYEKGEILKRLKIVAY</sequence>
<keyword evidence="4" id="KW-1185">Reference proteome</keyword>
<proteinExistence type="predicted"/>
<gene>
    <name evidence="1" type="ORF">POVWA1_041750</name>
    <name evidence="2" type="ORF">POVWA2_040310</name>
</gene>
<dbReference type="EMBL" id="FLRE01000154">
    <property type="protein sequence ID" value="SBT40701.1"/>
    <property type="molecule type" value="Genomic_DNA"/>
</dbReference>
<evidence type="ECO:0000313" key="4">
    <source>
        <dbReference type="Proteomes" id="UP000078555"/>
    </source>
</evidence>